<name>A0A0P8WNB4_PSEFL</name>
<dbReference type="InterPro" id="IPR036249">
    <property type="entry name" value="Thioredoxin-like_sf"/>
</dbReference>
<dbReference type="PANTHER" id="PTHR35272">
    <property type="entry name" value="THIOL:DISULFIDE INTERCHANGE PROTEIN DSBC-RELATED"/>
    <property type="match status" value="1"/>
</dbReference>
<evidence type="ECO:0000256" key="5">
    <source>
        <dbReference type="ARBA" id="ARBA00023157"/>
    </source>
</evidence>
<evidence type="ECO:0000313" key="10">
    <source>
        <dbReference type="EMBL" id="KPU53924.1"/>
    </source>
</evidence>
<dbReference type="GO" id="GO:0042597">
    <property type="term" value="C:periplasmic space"/>
    <property type="evidence" value="ECO:0007669"/>
    <property type="project" value="UniProtKB-SubCell"/>
</dbReference>
<dbReference type="AlphaFoldDB" id="A0A0P8WNB4"/>
<evidence type="ECO:0000256" key="4">
    <source>
        <dbReference type="ARBA" id="ARBA00022764"/>
    </source>
</evidence>
<dbReference type="OrthoDB" id="5298214at2"/>
<dbReference type="InterPro" id="IPR018950">
    <property type="entry name" value="DiS-bond_isomerase_DsbC/G_N"/>
</dbReference>
<dbReference type="CDD" id="cd03020">
    <property type="entry name" value="DsbA_DsbC_DsbG"/>
    <property type="match status" value="1"/>
</dbReference>
<comment type="caution">
    <text evidence="10">The sequence shown here is derived from an EMBL/GenBank/DDBJ whole genome shotgun (WGS) entry which is preliminary data.</text>
</comment>
<comment type="subcellular location">
    <subcellularLocation>
        <location evidence="1 7">Periplasm</location>
    </subcellularLocation>
</comment>
<evidence type="ECO:0000256" key="3">
    <source>
        <dbReference type="ARBA" id="ARBA00022729"/>
    </source>
</evidence>
<evidence type="ECO:0000256" key="6">
    <source>
        <dbReference type="ARBA" id="ARBA00023284"/>
    </source>
</evidence>
<accession>A0A0P8WNB4</accession>
<dbReference type="Pfam" id="PF10411">
    <property type="entry name" value="DsbC_N"/>
    <property type="match status" value="1"/>
</dbReference>
<organism evidence="10 11">
    <name type="scientific">Pseudomonas fluorescens</name>
    <dbReference type="NCBI Taxonomy" id="294"/>
    <lineage>
        <taxon>Bacteria</taxon>
        <taxon>Pseudomonadati</taxon>
        <taxon>Pseudomonadota</taxon>
        <taxon>Gammaproteobacteria</taxon>
        <taxon>Pseudomonadales</taxon>
        <taxon>Pseudomonadaceae</taxon>
        <taxon>Pseudomonas</taxon>
    </lineage>
</organism>
<proteinExistence type="inferred from homology"/>
<dbReference type="PATRIC" id="fig|294.162.peg.5457"/>
<reference evidence="10 11" key="1">
    <citation type="submission" date="2015-09" db="EMBL/GenBank/DDBJ databases">
        <authorList>
            <person name="Jackson K.R."/>
            <person name="Lunt B.L."/>
            <person name="Fisher J.N.B."/>
            <person name="Gardner A.V."/>
            <person name="Bailey M.E."/>
            <person name="Deus L.M."/>
            <person name="Earl A.S."/>
            <person name="Gibby P.D."/>
            <person name="Hartmann K.A."/>
            <person name="Liu J.E."/>
            <person name="Manci A.M."/>
            <person name="Nielsen D.A."/>
            <person name="Solomon M.B."/>
            <person name="Breakwell D.P."/>
            <person name="Burnett S.H."/>
            <person name="Grose J.H."/>
        </authorList>
    </citation>
    <scope>NUCLEOTIDE SEQUENCE [LARGE SCALE GENOMIC DNA]</scope>
    <source>
        <strain evidence="10 11">S613</strain>
    </source>
</reference>
<dbReference type="RefSeq" id="WP_057400097.1">
    <property type="nucleotide sequence ID" value="NZ_LJXB01000091.1"/>
</dbReference>
<dbReference type="EMBL" id="LJXB01000091">
    <property type="protein sequence ID" value="KPU53924.1"/>
    <property type="molecule type" value="Genomic_DNA"/>
</dbReference>
<evidence type="ECO:0000313" key="11">
    <source>
        <dbReference type="Proteomes" id="UP000050349"/>
    </source>
</evidence>
<feature type="domain" description="Disulphide bond isomerase DsbC/G N-terminal" evidence="8">
    <location>
        <begin position="40"/>
        <end position="88"/>
    </location>
</feature>
<evidence type="ECO:0000256" key="2">
    <source>
        <dbReference type="ARBA" id="ARBA00009813"/>
    </source>
</evidence>
<sequence>MLRHKYLPLLLALVSSLLVSVTQAEELPAPIKAIETRGATIVGEFTAPGGLRGYAARYNGQGLALYLTADGQHVLIGTLFDAQGEDLTGATLERLIYEPIAKEVLARLEKSTWIADGRKDAPRIVYMFDDPNCPYCNKFWHQARPWVESGKVQLRHIMVGLLSPDSAGKSAALLTDKQPEAALKQHEVAGGGSLLKSLETVPSNVQEQLDANLALMTELGSEATPTIVYRDSKGRLQMQKGLRPAQFMSELLGPK</sequence>
<keyword evidence="4 7" id="KW-0574">Periplasm</keyword>
<comment type="similarity">
    <text evidence="2 7">Belongs to the thioredoxin family. DsbC subfamily.</text>
</comment>
<dbReference type="PANTHER" id="PTHR35272:SF4">
    <property type="entry name" value="THIOL:DISULFIDE INTERCHANGE PROTEIN DSBG"/>
    <property type="match status" value="1"/>
</dbReference>
<keyword evidence="5" id="KW-1015">Disulfide bond</keyword>
<comment type="function">
    <text evidence="7">Required for disulfide bond formation in some periplasmic proteins. Acts by transferring its disulfide bond to other proteins and is reduced in the process.</text>
</comment>
<keyword evidence="3 7" id="KW-0732">Signal</keyword>
<dbReference type="Gene3D" id="3.40.30.10">
    <property type="entry name" value="Glutaredoxin"/>
    <property type="match status" value="1"/>
</dbReference>
<dbReference type="NCBIfam" id="NF008657">
    <property type="entry name" value="PRK11657.1"/>
    <property type="match status" value="1"/>
</dbReference>
<dbReference type="InterPro" id="IPR009094">
    <property type="entry name" value="DiS-bond_isomerase_DsbC/G_N_sf"/>
</dbReference>
<dbReference type="Gene3D" id="3.10.450.70">
    <property type="entry name" value="Disulphide bond isomerase, DsbC/G, N-terminal"/>
    <property type="match status" value="1"/>
</dbReference>
<gene>
    <name evidence="10" type="ORF">AN403_1070</name>
</gene>
<feature type="domain" description="Thioredoxin-like fold" evidence="9">
    <location>
        <begin position="120"/>
        <end position="251"/>
    </location>
</feature>
<evidence type="ECO:0000256" key="1">
    <source>
        <dbReference type="ARBA" id="ARBA00004418"/>
    </source>
</evidence>
<feature type="chain" id="PRO_5010004944" description="Thiol:disulfide interchange protein" evidence="7">
    <location>
        <begin position="25"/>
        <end position="255"/>
    </location>
</feature>
<dbReference type="InterPro" id="IPR033954">
    <property type="entry name" value="DiS-bond_Isoase_DsbC/G"/>
</dbReference>
<dbReference type="Proteomes" id="UP000050349">
    <property type="component" value="Unassembled WGS sequence"/>
</dbReference>
<evidence type="ECO:0000259" key="9">
    <source>
        <dbReference type="Pfam" id="PF13098"/>
    </source>
</evidence>
<evidence type="ECO:0000256" key="7">
    <source>
        <dbReference type="RuleBase" id="RU364038"/>
    </source>
</evidence>
<protein>
    <recommendedName>
        <fullName evidence="7">Thiol:disulfide interchange protein</fullName>
    </recommendedName>
</protein>
<dbReference type="SUPFAM" id="SSF54423">
    <property type="entry name" value="DsbC/DsbG N-terminal domain-like"/>
    <property type="match status" value="1"/>
</dbReference>
<dbReference type="InterPro" id="IPR012336">
    <property type="entry name" value="Thioredoxin-like_fold"/>
</dbReference>
<dbReference type="SUPFAM" id="SSF52833">
    <property type="entry name" value="Thioredoxin-like"/>
    <property type="match status" value="1"/>
</dbReference>
<dbReference type="Pfam" id="PF13098">
    <property type="entry name" value="Thioredoxin_2"/>
    <property type="match status" value="1"/>
</dbReference>
<keyword evidence="6 7" id="KW-0676">Redox-active center</keyword>
<feature type="signal peptide" evidence="7">
    <location>
        <begin position="1"/>
        <end position="24"/>
    </location>
</feature>
<dbReference type="InterPro" id="IPR051470">
    <property type="entry name" value="Thiol:disulfide_interchange"/>
</dbReference>
<evidence type="ECO:0000259" key="8">
    <source>
        <dbReference type="Pfam" id="PF10411"/>
    </source>
</evidence>